<dbReference type="Pfam" id="PF05049">
    <property type="entry name" value="IIGP"/>
    <property type="match status" value="1"/>
</dbReference>
<dbReference type="GO" id="GO:0016020">
    <property type="term" value="C:membrane"/>
    <property type="evidence" value="ECO:0007669"/>
    <property type="project" value="InterPro"/>
</dbReference>
<evidence type="ECO:0000256" key="2">
    <source>
        <dbReference type="ARBA" id="ARBA00022741"/>
    </source>
</evidence>
<evidence type="ECO:0000256" key="5">
    <source>
        <dbReference type="SAM" id="MobiDB-lite"/>
    </source>
</evidence>
<evidence type="ECO:0000313" key="8">
    <source>
        <dbReference type="Proteomes" id="UP000694397"/>
    </source>
</evidence>
<dbReference type="Proteomes" id="UP000694397">
    <property type="component" value="Chromosome 18"/>
</dbReference>
<feature type="domain" description="IRG-type G" evidence="6">
    <location>
        <begin position="37"/>
        <end position="217"/>
    </location>
</feature>
<dbReference type="SUPFAM" id="SSF52540">
    <property type="entry name" value="P-loop containing nucleoside triphosphate hydrolases"/>
    <property type="match status" value="1"/>
</dbReference>
<feature type="region of interest" description="Disordered" evidence="5">
    <location>
        <begin position="226"/>
        <end position="247"/>
    </location>
</feature>
<accession>A0A8C9SQR3</accession>
<evidence type="ECO:0000313" key="7">
    <source>
        <dbReference type="Ensembl" id="ENSSFOP00015036705.2"/>
    </source>
</evidence>
<keyword evidence="2" id="KW-0547">Nucleotide-binding</keyword>
<reference evidence="7 8" key="1">
    <citation type="submission" date="2019-04" db="EMBL/GenBank/DDBJ databases">
        <authorList>
            <consortium name="Wellcome Sanger Institute Data Sharing"/>
        </authorList>
    </citation>
    <scope>NUCLEOTIDE SEQUENCE [LARGE SCALE GENOMIC DNA]</scope>
</reference>
<dbReference type="PROSITE" id="PS51716">
    <property type="entry name" value="G_IRG"/>
    <property type="match status" value="1"/>
</dbReference>
<reference evidence="7" key="3">
    <citation type="submission" date="2025-09" db="UniProtKB">
        <authorList>
            <consortium name="Ensembl"/>
        </authorList>
    </citation>
    <scope>IDENTIFICATION</scope>
</reference>
<sequence length="275" mass="31725">RLKPIEAKIQEISKTLKRSNLASSDEKIQDTNQLDHVTFNIAVTGESGSGKSAFVNAFRGIGHDETNSAPSGVVETTMEPKCYPHPKYPDVQVWDLPGIGTPNFRADEYFQKVGFARYDFFIIIASERFKVSNVELAREIQKMKKRFYFVRSKIDDNIRAEKRKKNFDQDKTLNQIREDCIKGLQRNGVESPVVFLISSFDLGYYDFPLLEQTMERELPKHKRNILERGYTQDRTPVRRKAPQAGLEPQTHWRAGLQSNPLRHRTPLVRVQLNSI</sequence>
<dbReference type="GO" id="GO:0005525">
    <property type="term" value="F:GTP binding"/>
    <property type="evidence" value="ECO:0007669"/>
    <property type="project" value="UniProtKB-KW"/>
</dbReference>
<keyword evidence="3" id="KW-0378">Hydrolase</keyword>
<dbReference type="GeneTree" id="ENSGT00950000183007"/>
<dbReference type="AlphaFoldDB" id="A0A8C9SQR3"/>
<keyword evidence="4" id="KW-0342">GTP-binding</keyword>
<comment type="similarity">
    <text evidence="1">Belongs to the TRAFAC class dynamin-like GTPase superfamily. IRG family.</text>
</comment>
<dbReference type="PANTHER" id="PTHR32341">
    <property type="entry name" value="INTERFERON-INDUCIBLE GTPASE"/>
    <property type="match status" value="1"/>
</dbReference>
<dbReference type="InterPro" id="IPR051515">
    <property type="entry name" value="IRG"/>
</dbReference>
<dbReference type="InterPro" id="IPR007743">
    <property type="entry name" value="Immunity-related_GTPase-like"/>
</dbReference>
<keyword evidence="8" id="KW-1185">Reference proteome</keyword>
<evidence type="ECO:0000256" key="3">
    <source>
        <dbReference type="ARBA" id="ARBA00022801"/>
    </source>
</evidence>
<dbReference type="PANTHER" id="PTHR32341:SF10">
    <property type="entry name" value="INTERFERON-INDUCIBLE GTPASE 5"/>
    <property type="match status" value="1"/>
</dbReference>
<organism evidence="7 8">
    <name type="scientific">Scleropages formosus</name>
    <name type="common">Asian bonytongue</name>
    <name type="synonym">Osteoglossum formosum</name>
    <dbReference type="NCBI Taxonomy" id="113540"/>
    <lineage>
        <taxon>Eukaryota</taxon>
        <taxon>Metazoa</taxon>
        <taxon>Chordata</taxon>
        <taxon>Craniata</taxon>
        <taxon>Vertebrata</taxon>
        <taxon>Euteleostomi</taxon>
        <taxon>Actinopterygii</taxon>
        <taxon>Neopterygii</taxon>
        <taxon>Teleostei</taxon>
        <taxon>Osteoglossocephala</taxon>
        <taxon>Osteoglossomorpha</taxon>
        <taxon>Osteoglossiformes</taxon>
        <taxon>Osteoglossidae</taxon>
        <taxon>Scleropages</taxon>
    </lineage>
</organism>
<protein>
    <recommendedName>
        <fullName evidence="6">IRG-type G domain-containing protein</fullName>
    </recommendedName>
</protein>
<evidence type="ECO:0000256" key="1">
    <source>
        <dbReference type="ARBA" id="ARBA00005429"/>
    </source>
</evidence>
<proteinExistence type="inferred from homology"/>
<dbReference type="InterPro" id="IPR030385">
    <property type="entry name" value="G_IRG_dom"/>
</dbReference>
<reference evidence="7" key="2">
    <citation type="submission" date="2025-08" db="UniProtKB">
        <authorList>
            <consortium name="Ensembl"/>
        </authorList>
    </citation>
    <scope>IDENTIFICATION</scope>
</reference>
<dbReference type="FunFam" id="3.40.50.300:FF:000541">
    <property type="entry name" value="Immunity related GTPase M"/>
    <property type="match status" value="1"/>
</dbReference>
<dbReference type="Gene3D" id="3.40.50.300">
    <property type="entry name" value="P-loop containing nucleotide triphosphate hydrolases"/>
    <property type="match status" value="1"/>
</dbReference>
<evidence type="ECO:0000256" key="4">
    <source>
        <dbReference type="ARBA" id="ARBA00023134"/>
    </source>
</evidence>
<dbReference type="OrthoDB" id="422720at2759"/>
<dbReference type="Ensembl" id="ENSSFOT00015037100.2">
    <property type="protein sequence ID" value="ENSSFOP00015036705.2"/>
    <property type="gene ID" value="ENSSFOG00015023339.2"/>
</dbReference>
<name>A0A8C9SQR3_SCLFO</name>
<dbReference type="GO" id="GO:0016787">
    <property type="term" value="F:hydrolase activity"/>
    <property type="evidence" value="ECO:0007669"/>
    <property type="project" value="UniProtKB-KW"/>
</dbReference>
<evidence type="ECO:0000259" key="6">
    <source>
        <dbReference type="PROSITE" id="PS51716"/>
    </source>
</evidence>
<dbReference type="InterPro" id="IPR027417">
    <property type="entry name" value="P-loop_NTPase"/>
</dbReference>